<feature type="chain" id="PRO_5013387226" description="GerMN domain-containing protein" evidence="1">
    <location>
        <begin position="24"/>
        <end position="181"/>
    </location>
</feature>
<dbReference type="EMBL" id="MSTI01000077">
    <property type="protein sequence ID" value="OLV17940.1"/>
    <property type="molecule type" value="Genomic_DNA"/>
</dbReference>
<organism evidence="3 4">
    <name type="scientific">Deinococcus marmoris</name>
    <dbReference type="NCBI Taxonomy" id="249408"/>
    <lineage>
        <taxon>Bacteria</taxon>
        <taxon>Thermotogati</taxon>
        <taxon>Deinococcota</taxon>
        <taxon>Deinococci</taxon>
        <taxon>Deinococcales</taxon>
        <taxon>Deinococcaceae</taxon>
        <taxon>Deinococcus</taxon>
    </lineage>
</organism>
<protein>
    <recommendedName>
        <fullName evidence="2">GerMN domain-containing protein</fullName>
    </recommendedName>
</protein>
<evidence type="ECO:0000313" key="3">
    <source>
        <dbReference type="EMBL" id="OLV17940.1"/>
    </source>
</evidence>
<gene>
    <name evidence="3" type="ORF">BOO71_0006877</name>
</gene>
<comment type="caution">
    <text evidence="3">The sequence shown here is derived from an EMBL/GenBank/DDBJ whole genome shotgun (WGS) entry which is preliminary data.</text>
</comment>
<proteinExistence type="predicted"/>
<dbReference type="InterPro" id="IPR019606">
    <property type="entry name" value="GerMN"/>
</dbReference>
<dbReference type="eggNOG" id="COG5401">
    <property type="taxonomic scope" value="Bacteria"/>
</dbReference>
<dbReference type="AlphaFoldDB" id="A0A1U7NYF5"/>
<keyword evidence="1" id="KW-0732">Signal</keyword>
<evidence type="ECO:0000256" key="1">
    <source>
        <dbReference type="SAM" id="SignalP"/>
    </source>
</evidence>
<dbReference type="SMART" id="SM00909">
    <property type="entry name" value="Germane"/>
    <property type="match status" value="1"/>
</dbReference>
<accession>A0A1U7NYF5</accession>
<feature type="signal peptide" evidence="1">
    <location>
        <begin position="1"/>
        <end position="23"/>
    </location>
</feature>
<keyword evidence="4" id="KW-1185">Reference proteome</keyword>
<dbReference type="Pfam" id="PF10646">
    <property type="entry name" value="Germane"/>
    <property type="match status" value="1"/>
</dbReference>
<reference evidence="3 4" key="1">
    <citation type="submission" date="2017-01" db="EMBL/GenBank/DDBJ databases">
        <title>Genome Analysis of Deinococcus marmoris KOPRI26562.</title>
        <authorList>
            <person name="Kim J.H."/>
            <person name="Oh H.-M."/>
        </authorList>
    </citation>
    <scope>NUCLEOTIDE SEQUENCE [LARGE SCALE GENOMIC DNA]</scope>
    <source>
        <strain evidence="3 4">KOPRI26562</strain>
    </source>
</reference>
<name>A0A1U7NYF5_9DEIO</name>
<dbReference type="STRING" id="249408.BOO71_0006877"/>
<evidence type="ECO:0000259" key="2">
    <source>
        <dbReference type="SMART" id="SM00909"/>
    </source>
</evidence>
<evidence type="ECO:0000313" key="4">
    <source>
        <dbReference type="Proteomes" id="UP000186607"/>
    </source>
</evidence>
<dbReference type="Proteomes" id="UP000186607">
    <property type="component" value="Unassembled WGS sequence"/>
</dbReference>
<sequence>MIRRLFSLFNVICAALLAAAVLAYQAVQKPPALPEAPKLQLAERTAMKVQVYFTDPQVRTLKAETRTVQVTQSNPRAVAQAALNVWAAGPNSSANLAVVPAGTAAPKVYLRGTHYYVDLPAAYANLRYGASGERMLLCTLTRTLLDTRGDDVSFVLNGQPVDTLGQINMRDPFTRQDCADE</sequence>
<feature type="domain" description="GerMN" evidence="2">
    <location>
        <begin position="79"/>
        <end position="165"/>
    </location>
</feature>